<dbReference type="Gene3D" id="3.20.20.150">
    <property type="entry name" value="Divalent-metal-dependent TIM barrel enzymes"/>
    <property type="match status" value="1"/>
</dbReference>
<dbReference type="RefSeq" id="WP_163659928.1">
    <property type="nucleotide sequence ID" value="NZ_AP022607.1"/>
</dbReference>
<gene>
    <name evidence="2" type="ORF">MBRA_54800</name>
</gene>
<evidence type="ECO:0000313" key="2">
    <source>
        <dbReference type="EMBL" id="BBZ15285.1"/>
    </source>
</evidence>
<geneLocation type="plasmid" evidence="2 3">
    <name>pJCM12687</name>
</geneLocation>
<dbReference type="SUPFAM" id="SSF51658">
    <property type="entry name" value="Xylose isomerase-like"/>
    <property type="match status" value="1"/>
</dbReference>
<proteinExistence type="predicted"/>
<evidence type="ECO:0000313" key="3">
    <source>
        <dbReference type="Proteomes" id="UP000467379"/>
    </source>
</evidence>
<dbReference type="EMBL" id="AP022607">
    <property type="protein sequence ID" value="BBZ15285.1"/>
    <property type="molecule type" value="Genomic_DNA"/>
</dbReference>
<dbReference type="Pfam" id="PF01261">
    <property type="entry name" value="AP_endonuc_2"/>
    <property type="match status" value="1"/>
</dbReference>
<evidence type="ECO:0000259" key="1">
    <source>
        <dbReference type="Pfam" id="PF01261"/>
    </source>
</evidence>
<keyword evidence="3" id="KW-1185">Reference proteome</keyword>
<dbReference type="Proteomes" id="UP000467379">
    <property type="component" value="Plasmid pJCM12687"/>
</dbReference>
<feature type="domain" description="Xylose isomerase-like TIM barrel" evidence="1">
    <location>
        <begin position="42"/>
        <end position="255"/>
    </location>
</feature>
<dbReference type="InterPro" id="IPR036237">
    <property type="entry name" value="Xyl_isomerase-like_sf"/>
</dbReference>
<reference evidence="2 3" key="1">
    <citation type="journal article" date="2019" name="Emerg. Microbes Infect.">
        <title>Comprehensive subspecies identification of 175 nontuberculous mycobacteria species based on 7547 genomic profiles.</title>
        <authorList>
            <person name="Matsumoto Y."/>
            <person name="Kinjo T."/>
            <person name="Motooka D."/>
            <person name="Nabeya D."/>
            <person name="Jung N."/>
            <person name="Uechi K."/>
            <person name="Horii T."/>
            <person name="Iida T."/>
            <person name="Fujita J."/>
            <person name="Nakamura S."/>
        </authorList>
    </citation>
    <scope>NUCLEOTIDE SEQUENCE [LARGE SCALE GENOMIC DNA]</scope>
    <source>
        <strain evidence="2 3">JCM 12687</strain>
        <plasmid evidence="2">pJCM12687</plasmid>
    </source>
</reference>
<dbReference type="InterPro" id="IPR013022">
    <property type="entry name" value="Xyl_isomerase-like_TIM-brl"/>
</dbReference>
<name>A0ABN6BC11_9MYCO</name>
<accession>A0ABN6BC11</accession>
<organism evidence="2 3">
    <name type="scientific">Mycobacterium branderi</name>
    <dbReference type="NCBI Taxonomy" id="43348"/>
    <lineage>
        <taxon>Bacteria</taxon>
        <taxon>Bacillati</taxon>
        <taxon>Actinomycetota</taxon>
        <taxon>Actinomycetes</taxon>
        <taxon>Mycobacteriales</taxon>
        <taxon>Mycobacteriaceae</taxon>
        <taxon>Mycobacterium</taxon>
    </lineage>
</organism>
<keyword evidence="2" id="KW-0614">Plasmid</keyword>
<protein>
    <recommendedName>
        <fullName evidence="1">Xylose isomerase-like TIM barrel domain-containing protein</fullName>
    </recommendedName>
</protein>
<sequence>MNTPKITWQHSFDGLRPEQIDERWVADGWGLEAYVFDGHDLADEQHWQALHASLRQARRLGVTTLSTHFPTDHADWVGDPAMFAALLRFCELAAAHHADGVVLHANQFVAERDWLTYDLAGARRRVVDRLGELTERLRGYPLWIGVENLPVIGSEGIDYDPIFVYPGDFDPLAELGSPLLGVTWDLCHWAVTHSTAASIAQLQRRPSDSTLMDLPALPIRHLHFGSYYGHAMPFWAGHCFEGATPQRGEADAQLLAAALRHAIDTAEPTDGALGVVFEVQEADYQARSSCWETVAWVHSTPPLADLTSARKTHV</sequence>